<comment type="function">
    <text evidence="6">Also displays a weak uracil phosphoribosyltransferase activity which is not physiologically significant.</text>
</comment>
<evidence type="ECO:0000313" key="9">
    <source>
        <dbReference type="Proteomes" id="UP001341444"/>
    </source>
</evidence>
<evidence type="ECO:0000256" key="4">
    <source>
        <dbReference type="ARBA" id="ARBA00023015"/>
    </source>
</evidence>
<dbReference type="RefSeq" id="WP_066264792.1">
    <property type="nucleotide sequence ID" value="NZ_JARMAB010000004.1"/>
</dbReference>
<proteinExistence type="inferred from homology"/>
<evidence type="ECO:0000259" key="7">
    <source>
        <dbReference type="Pfam" id="PF00156"/>
    </source>
</evidence>
<gene>
    <name evidence="6 8" type="primary">pyrR</name>
    <name evidence="8" type="ORF">P4T90_03440</name>
</gene>
<dbReference type="InterPro" id="IPR029057">
    <property type="entry name" value="PRTase-like"/>
</dbReference>
<reference evidence="8 9" key="1">
    <citation type="submission" date="2023-03" db="EMBL/GenBank/DDBJ databases">
        <title>Bacillus Genome Sequencing.</title>
        <authorList>
            <person name="Dunlap C."/>
        </authorList>
    </citation>
    <scope>NUCLEOTIDE SEQUENCE [LARGE SCALE GENOMIC DNA]</scope>
    <source>
        <strain evidence="8 9">B-23453</strain>
    </source>
</reference>
<dbReference type="Gene3D" id="3.40.50.2020">
    <property type="match status" value="1"/>
</dbReference>
<comment type="subunit">
    <text evidence="6">Homodimer and homohexamer; in equilibrium.</text>
</comment>
<dbReference type="PANTHER" id="PTHR11608:SF0">
    <property type="entry name" value="BIFUNCTIONAL PROTEIN PYRR"/>
    <property type="match status" value="1"/>
</dbReference>
<comment type="function">
    <text evidence="6">Regulates transcriptional attenuation of the pyrimidine nucleotide (pyr) operon by binding in a uridine-dependent manner to specific sites on pyr mRNA. This disrupts an antiterminator hairpin in the RNA and favors formation of a downstream transcription terminator, leading to a reduced expression of downstream genes.</text>
</comment>
<keyword evidence="2 6" id="KW-0806">Transcription termination</keyword>
<dbReference type="EMBL" id="JARMAB010000004">
    <property type="protein sequence ID" value="MED1202144.1"/>
    <property type="molecule type" value="Genomic_DNA"/>
</dbReference>
<dbReference type="GO" id="GO:0004845">
    <property type="term" value="F:uracil phosphoribosyltransferase activity"/>
    <property type="evidence" value="ECO:0007669"/>
    <property type="project" value="UniProtKB-EC"/>
</dbReference>
<feature type="domain" description="Phosphoribosyltransferase" evidence="7">
    <location>
        <begin position="7"/>
        <end position="163"/>
    </location>
</feature>
<keyword evidence="6" id="KW-0694">RNA-binding</keyword>
<accession>A0ABU6MBV2</accession>
<keyword evidence="5 6" id="KW-0804">Transcription</keyword>
<dbReference type="NCBIfam" id="NF003547">
    <property type="entry name" value="PRK05205.1-3"/>
    <property type="match status" value="1"/>
</dbReference>
<dbReference type="InterPro" id="IPR000836">
    <property type="entry name" value="PRTase_dom"/>
</dbReference>
<evidence type="ECO:0000256" key="1">
    <source>
        <dbReference type="ARBA" id="ARBA00005565"/>
    </source>
</evidence>
<dbReference type="Pfam" id="PF00156">
    <property type="entry name" value="Pribosyltran"/>
    <property type="match status" value="1"/>
</dbReference>
<name>A0ABU6MBV2_9BACI</name>
<dbReference type="Proteomes" id="UP001341444">
    <property type="component" value="Unassembled WGS sequence"/>
</dbReference>
<dbReference type="HAMAP" id="MF_01219">
    <property type="entry name" value="PyrR"/>
    <property type="match status" value="1"/>
</dbReference>
<evidence type="ECO:0000313" key="8">
    <source>
        <dbReference type="EMBL" id="MED1202144.1"/>
    </source>
</evidence>
<evidence type="ECO:0000256" key="5">
    <source>
        <dbReference type="ARBA" id="ARBA00023163"/>
    </source>
</evidence>
<evidence type="ECO:0000256" key="2">
    <source>
        <dbReference type="ARBA" id="ARBA00022472"/>
    </source>
</evidence>
<protein>
    <recommendedName>
        <fullName evidence="6">Bifunctional protein PyrR</fullName>
    </recommendedName>
    <domain>
        <recommendedName>
            <fullName evidence="6">Pyrimidine operon regulatory protein</fullName>
        </recommendedName>
    </domain>
    <domain>
        <recommendedName>
            <fullName evidence="6">Uracil phosphoribosyltransferase</fullName>
            <shortName evidence="6">UPRTase</shortName>
            <ecNumber evidence="6">2.4.2.9</ecNumber>
        </recommendedName>
    </domain>
</protein>
<feature type="short sequence motif" description="PRPP-binding" evidence="6">
    <location>
        <begin position="101"/>
        <end position="113"/>
    </location>
</feature>
<dbReference type="InterPro" id="IPR023050">
    <property type="entry name" value="PyrR"/>
</dbReference>
<keyword evidence="3 6" id="KW-0328">Glycosyltransferase</keyword>
<keyword evidence="6 8" id="KW-0808">Transferase</keyword>
<dbReference type="CDD" id="cd06223">
    <property type="entry name" value="PRTases_typeI"/>
    <property type="match status" value="1"/>
</dbReference>
<dbReference type="EC" id="2.4.2.9" evidence="6"/>
<organism evidence="8 9">
    <name type="scientific">Heyndrickxia acidicola</name>
    <dbReference type="NCBI Taxonomy" id="209389"/>
    <lineage>
        <taxon>Bacteria</taxon>
        <taxon>Bacillati</taxon>
        <taxon>Bacillota</taxon>
        <taxon>Bacilli</taxon>
        <taxon>Bacillales</taxon>
        <taxon>Bacillaceae</taxon>
        <taxon>Heyndrickxia</taxon>
    </lineage>
</organism>
<comment type="caution">
    <text evidence="8">The sequence shown here is derived from an EMBL/GenBank/DDBJ whole genome shotgun (WGS) entry which is preliminary data.</text>
</comment>
<dbReference type="NCBIfam" id="NF003549">
    <property type="entry name" value="PRK05205.1-5"/>
    <property type="match status" value="1"/>
</dbReference>
<comment type="similarity">
    <text evidence="1 6">Belongs to the purine/pyrimidine phosphoribosyltransferase family. PyrR subfamily.</text>
</comment>
<keyword evidence="9" id="KW-1185">Reference proteome</keyword>
<dbReference type="NCBIfam" id="NF003545">
    <property type="entry name" value="PRK05205.1-1"/>
    <property type="match status" value="1"/>
</dbReference>
<comment type="catalytic activity">
    <reaction evidence="6">
        <text>UMP + diphosphate = 5-phospho-alpha-D-ribose 1-diphosphate + uracil</text>
        <dbReference type="Rhea" id="RHEA:13017"/>
        <dbReference type="ChEBI" id="CHEBI:17568"/>
        <dbReference type="ChEBI" id="CHEBI:33019"/>
        <dbReference type="ChEBI" id="CHEBI:57865"/>
        <dbReference type="ChEBI" id="CHEBI:58017"/>
        <dbReference type="EC" id="2.4.2.9"/>
    </reaction>
</comment>
<dbReference type="PANTHER" id="PTHR11608">
    <property type="entry name" value="BIFUNCTIONAL PROTEIN PYRR"/>
    <property type="match status" value="1"/>
</dbReference>
<evidence type="ECO:0000256" key="3">
    <source>
        <dbReference type="ARBA" id="ARBA00022676"/>
    </source>
</evidence>
<dbReference type="InterPro" id="IPR050137">
    <property type="entry name" value="PyrR_bifunctional"/>
</dbReference>
<evidence type="ECO:0000256" key="6">
    <source>
        <dbReference type="HAMAP-Rule" id="MF_01219"/>
    </source>
</evidence>
<sequence>MQMKATVLDEQAIRRALTRIAHEIIERNKGIENCVLVGIKTRGIHLANRLAERIQKIEGQAIDVGEIDITLYRDDLSKKTVNAEPEVKGTDIPVTIKDRTVILVDDVLYTGRTVRAGMDALMDLGRPAQIQLAVLVDRGHRELPIRADFIGKNIPTSSSEKIVVELTEQDQLDQVSIHEK</sequence>
<keyword evidence="4 6" id="KW-0805">Transcription regulation</keyword>
<dbReference type="NCBIfam" id="NF003548">
    <property type="entry name" value="PRK05205.1-4"/>
    <property type="match status" value="1"/>
</dbReference>
<dbReference type="SUPFAM" id="SSF53271">
    <property type="entry name" value="PRTase-like"/>
    <property type="match status" value="1"/>
</dbReference>